<proteinExistence type="predicted"/>
<dbReference type="SUPFAM" id="SSF50998">
    <property type="entry name" value="Quinoprotein alcohol dehydrogenase-like"/>
    <property type="match status" value="1"/>
</dbReference>
<evidence type="ECO:0000313" key="3">
    <source>
        <dbReference type="Proteomes" id="UP000813018"/>
    </source>
</evidence>
<evidence type="ECO:0000259" key="1">
    <source>
        <dbReference type="Pfam" id="PF21544"/>
    </source>
</evidence>
<dbReference type="Proteomes" id="UP000813018">
    <property type="component" value="Unassembled WGS sequence"/>
</dbReference>
<dbReference type="InterPro" id="IPR011047">
    <property type="entry name" value="Quinoprotein_ADH-like_sf"/>
</dbReference>
<dbReference type="SUPFAM" id="SSF63829">
    <property type="entry name" value="Calcium-dependent phosphotriesterase"/>
    <property type="match status" value="2"/>
</dbReference>
<accession>A0ABS7CQP6</accession>
<dbReference type="Gene3D" id="2.130.10.10">
    <property type="entry name" value="YVTN repeat-like/Quinoprotein amine dehydrogenase"/>
    <property type="match status" value="2"/>
</dbReference>
<gene>
    <name evidence="2" type="ORF">K0O23_02140</name>
</gene>
<dbReference type="InterPro" id="IPR015943">
    <property type="entry name" value="WD40/YVTN_repeat-like_dom_sf"/>
</dbReference>
<dbReference type="InterPro" id="IPR026444">
    <property type="entry name" value="Secre_tail"/>
</dbReference>
<dbReference type="RefSeq" id="WP_219875721.1">
    <property type="nucleotide sequence ID" value="NZ_JAHYXK010000001.1"/>
</dbReference>
<dbReference type="EMBL" id="JAHYXK010000001">
    <property type="protein sequence ID" value="MBW7465852.1"/>
    <property type="molecule type" value="Genomic_DNA"/>
</dbReference>
<evidence type="ECO:0000313" key="2">
    <source>
        <dbReference type="EMBL" id="MBW7465852.1"/>
    </source>
</evidence>
<name>A0ABS7CQP6_9BACT</name>
<dbReference type="Pfam" id="PF21544">
    <property type="entry name" value="PorZ_N_b_propeller"/>
    <property type="match status" value="1"/>
</dbReference>
<dbReference type="NCBIfam" id="TIGR04183">
    <property type="entry name" value="Por_Secre_tail"/>
    <property type="match status" value="1"/>
</dbReference>
<protein>
    <submittedName>
        <fullName evidence="2">T9SS type A sorting domain-containing protein</fullName>
    </submittedName>
</protein>
<comment type="caution">
    <text evidence="2">The sequence shown here is derived from an EMBL/GenBank/DDBJ whole genome shotgun (WGS) entry which is preliminary data.</text>
</comment>
<feature type="domain" description="PorZ N-terminal beta-propeller" evidence="1">
    <location>
        <begin position="56"/>
        <end position="213"/>
    </location>
</feature>
<organism evidence="2 3">
    <name type="scientific">Pontibacter aydingkolensis</name>
    <dbReference type="NCBI Taxonomy" id="1911536"/>
    <lineage>
        <taxon>Bacteria</taxon>
        <taxon>Pseudomonadati</taxon>
        <taxon>Bacteroidota</taxon>
        <taxon>Cytophagia</taxon>
        <taxon>Cytophagales</taxon>
        <taxon>Hymenobacteraceae</taxon>
        <taxon>Pontibacter</taxon>
    </lineage>
</organism>
<reference evidence="2 3" key="1">
    <citation type="journal article" date="2016" name="Int. J. Syst. Evol. Microbiol.">
        <title>Pontibacter aydingkolensis sp. nov., isolated from soil of a salt lake.</title>
        <authorList>
            <person name="Osman G."/>
            <person name="Zhang T."/>
            <person name="Lou K."/>
            <person name="Gao Y."/>
            <person name="Chang W."/>
            <person name="Lin Q."/>
            <person name="Yang H.M."/>
            <person name="Huo X.D."/>
            <person name="Wang N."/>
        </authorList>
    </citation>
    <scope>NUCLEOTIDE SEQUENCE [LARGE SCALE GENOMIC DNA]</scope>
    <source>
        <strain evidence="2 3">KACC 19255</strain>
    </source>
</reference>
<keyword evidence="3" id="KW-1185">Reference proteome</keyword>
<dbReference type="InterPro" id="IPR048954">
    <property type="entry name" value="PorZ_N"/>
</dbReference>
<sequence length="776" mass="84677">MSQRKPYSKVLKLLFSLLLLAGYGQSYGQSSLALGGWRLHVPYHQSKAIAVTDDKVYVAAEQGLYYYDKEFNSTQTISKIDGLSEQQISTIVFDKETSTLVIAYSNSNIDLVQKGKIINISDILRKPISGEKRIIDVSIHNKLAFISSTFGVVVLDLVKHEVRDSYRNLGPNGESVTVRAAAVLRDSIYLATNLGVLASKYSNTNLQDYHNWSSVNAGLPAPGTSASKLSVFDTKLYLSMATGGVYTLQNGSWAPSSVVVNGIVSSFTATDKYLSITTPTAVTVVAKDRSVRTYTHQLLKNAREAEVETNGTIWVADRQSGLVRIDQSSTEAAAFTPNGPYSSNSFKVYAYGGKMYVVSGGYSSAYLESGLGDGFYVYENGNWESFNRQLYPNSNDQLNFQDFVSVVVNPVTNKTYFASYGSGLIEWESINQIKRYDGRNSPLMSALSTTEKISYVRITSLSVDTEGNVWVVNRNQFAGSPGLHMLKPDGTWKSFVLPGVADGSNLDQILIDDYGQKWLSIARRANRISGLVVFDDEKNKVRQLSIGNGSGGLPNGDVYTIVKDLNGDVWVGTANGVGIYYNPSLVFTEQSYDARIPIVDRRPLLDGQLVRSIAVDGANRKWMGTDNGLWLFNPEGDKLIRHFNSSNSPLPSNKVVSVAVEHTTGEVFIATDAGVASYRGEATVTEEKTDCATVFPNPVHKNYTGLVGVSGLPNNANIRITDVAGTLVYKTRATGGTLAWDVRDYNGKRVKAGVYLVMSSSDDGSQTCISKIAVLD</sequence>
<dbReference type="Gene3D" id="2.60.40.4070">
    <property type="match status" value="1"/>
</dbReference>